<feature type="compositionally biased region" description="Polar residues" evidence="1">
    <location>
        <begin position="18"/>
        <end position="29"/>
    </location>
</feature>
<proteinExistence type="predicted"/>
<protein>
    <submittedName>
        <fullName evidence="2">Uncharacterized protein</fullName>
    </submittedName>
</protein>
<evidence type="ECO:0000313" key="3">
    <source>
        <dbReference type="Proteomes" id="UP000625711"/>
    </source>
</evidence>
<accession>A0A834I1U6</accession>
<dbReference type="EMBL" id="JAACXV010013773">
    <property type="protein sequence ID" value="KAF7272379.1"/>
    <property type="molecule type" value="Genomic_DNA"/>
</dbReference>
<organism evidence="2 3">
    <name type="scientific">Rhynchophorus ferrugineus</name>
    <name type="common">Red palm weevil</name>
    <name type="synonym">Curculio ferrugineus</name>
    <dbReference type="NCBI Taxonomy" id="354439"/>
    <lineage>
        <taxon>Eukaryota</taxon>
        <taxon>Metazoa</taxon>
        <taxon>Ecdysozoa</taxon>
        <taxon>Arthropoda</taxon>
        <taxon>Hexapoda</taxon>
        <taxon>Insecta</taxon>
        <taxon>Pterygota</taxon>
        <taxon>Neoptera</taxon>
        <taxon>Endopterygota</taxon>
        <taxon>Coleoptera</taxon>
        <taxon>Polyphaga</taxon>
        <taxon>Cucujiformia</taxon>
        <taxon>Curculionidae</taxon>
        <taxon>Dryophthorinae</taxon>
        <taxon>Rhynchophorus</taxon>
    </lineage>
</organism>
<feature type="compositionally biased region" description="Basic and acidic residues" evidence="1">
    <location>
        <begin position="30"/>
        <end position="49"/>
    </location>
</feature>
<comment type="caution">
    <text evidence="2">The sequence shown here is derived from an EMBL/GenBank/DDBJ whole genome shotgun (WGS) entry which is preliminary data.</text>
</comment>
<feature type="region of interest" description="Disordered" evidence="1">
    <location>
        <begin position="18"/>
        <end position="58"/>
    </location>
</feature>
<gene>
    <name evidence="2" type="ORF">GWI33_014834</name>
</gene>
<sequence length="91" mass="10344">MRVVVYMVALVKSAGSSLKTMAEKGQSTNRADDHDDDNGTKKKERESRTKNKRKTLLDSEGYGKAVPQVLVRLKCSVCFLWTDRIKLPRRC</sequence>
<dbReference type="Proteomes" id="UP000625711">
    <property type="component" value="Unassembled WGS sequence"/>
</dbReference>
<evidence type="ECO:0000256" key="1">
    <source>
        <dbReference type="SAM" id="MobiDB-lite"/>
    </source>
</evidence>
<keyword evidence="3" id="KW-1185">Reference proteome</keyword>
<evidence type="ECO:0000313" key="2">
    <source>
        <dbReference type="EMBL" id="KAF7272379.1"/>
    </source>
</evidence>
<reference evidence="2" key="1">
    <citation type="submission" date="2020-08" db="EMBL/GenBank/DDBJ databases">
        <title>Genome sequencing and assembly of the red palm weevil Rhynchophorus ferrugineus.</title>
        <authorList>
            <person name="Dias G.B."/>
            <person name="Bergman C.M."/>
            <person name="Manee M."/>
        </authorList>
    </citation>
    <scope>NUCLEOTIDE SEQUENCE</scope>
    <source>
        <strain evidence="2">AA-2017</strain>
        <tissue evidence="2">Whole larva</tissue>
    </source>
</reference>
<dbReference type="AlphaFoldDB" id="A0A834I1U6"/>
<name>A0A834I1U6_RHYFE</name>